<dbReference type="EMBL" id="CALNXK010000113">
    <property type="protein sequence ID" value="CAH3159188.1"/>
    <property type="molecule type" value="Genomic_DNA"/>
</dbReference>
<keyword evidence="2" id="KW-1185">Reference proteome</keyword>
<gene>
    <name evidence="1" type="ORF">PLOB_00003525</name>
</gene>
<protein>
    <submittedName>
        <fullName evidence="1">Uncharacterized protein</fullName>
    </submittedName>
</protein>
<name>A0ABN8Q832_9CNID</name>
<comment type="caution">
    <text evidence="1">The sequence shown here is derived from an EMBL/GenBank/DDBJ whole genome shotgun (WGS) entry which is preliminary data.</text>
</comment>
<sequence length="109" mass="12396">MQAKKVMMGGEAPANTIPVISVNYTKLLKGFKRLQATSEDFGREGKQSTSERLEGKQKFEAFLRAAPKSVGVFTRLHEAYEEMTKSRLFKTVEQEIQSLDLDVRSQRQI</sequence>
<evidence type="ECO:0000313" key="2">
    <source>
        <dbReference type="Proteomes" id="UP001159405"/>
    </source>
</evidence>
<accession>A0ABN8Q832</accession>
<proteinExistence type="predicted"/>
<reference evidence="1 2" key="1">
    <citation type="submission" date="2022-05" db="EMBL/GenBank/DDBJ databases">
        <authorList>
            <consortium name="Genoscope - CEA"/>
            <person name="William W."/>
        </authorList>
    </citation>
    <scope>NUCLEOTIDE SEQUENCE [LARGE SCALE GENOMIC DNA]</scope>
</reference>
<dbReference type="Proteomes" id="UP001159405">
    <property type="component" value="Unassembled WGS sequence"/>
</dbReference>
<organism evidence="1 2">
    <name type="scientific">Porites lobata</name>
    <dbReference type="NCBI Taxonomy" id="104759"/>
    <lineage>
        <taxon>Eukaryota</taxon>
        <taxon>Metazoa</taxon>
        <taxon>Cnidaria</taxon>
        <taxon>Anthozoa</taxon>
        <taxon>Hexacorallia</taxon>
        <taxon>Scleractinia</taxon>
        <taxon>Fungiina</taxon>
        <taxon>Poritidae</taxon>
        <taxon>Porites</taxon>
    </lineage>
</organism>
<evidence type="ECO:0000313" key="1">
    <source>
        <dbReference type="EMBL" id="CAH3159188.1"/>
    </source>
</evidence>